<protein>
    <submittedName>
        <fullName evidence="2">TIGR00270 family protein</fullName>
    </submittedName>
</protein>
<dbReference type="InterPro" id="IPR001387">
    <property type="entry name" value="Cro/C1-type_HTH"/>
</dbReference>
<dbReference type="EMBL" id="DQUO01000016">
    <property type="protein sequence ID" value="HIP91002.1"/>
    <property type="molecule type" value="Genomic_DNA"/>
</dbReference>
<dbReference type="NCBIfam" id="TIGR00270">
    <property type="entry name" value="multiprotein bridging factor aMBF1"/>
    <property type="match status" value="1"/>
</dbReference>
<dbReference type="Proteomes" id="UP000618343">
    <property type="component" value="Unassembled WGS sequence"/>
</dbReference>
<evidence type="ECO:0000313" key="2">
    <source>
        <dbReference type="EMBL" id="HIP91002.1"/>
    </source>
</evidence>
<accession>A0A832ZK73</accession>
<evidence type="ECO:0000313" key="3">
    <source>
        <dbReference type="Proteomes" id="UP000618343"/>
    </source>
</evidence>
<dbReference type="Pfam" id="PF26602">
    <property type="entry name" value="HVO_2718_N"/>
    <property type="match status" value="1"/>
</dbReference>
<feature type="domain" description="HTH cro/C1-type" evidence="1">
    <location>
        <begin position="81"/>
        <end position="135"/>
    </location>
</feature>
<dbReference type="InterPro" id="IPR058562">
    <property type="entry name" value="MJ0586_N"/>
</dbReference>
<comment type="caution">
    <text evidence="2">The sequence shown here is derived from an EMBL/GenBank/DDBJ whole genome shotgun (WGS) entry which is preliminary data.</text>
</comment>
<dbReference type="Gene3D" id="1.10.260.40">
    <property type="entry name" value="lambda repressor-like DNA-binding domains"/>
    <property type="match status" value="1"/>
</dbReference>
<dbReference type="SMART" id="SM00530">
    <property type="entry name" value="HTH_XRE"/>
    <property type="match status" value="1"/>
</dbReference>
<dbReference type="AlphaFoldDB" id="A0A832ZK73"/>
<dbReference type="InterPro" id="IPR010982">
    <property type="entry name" value="Lambda_DNA-bd_dom_sf"/>
</dbReference>
<evidence type="ECO:0000259" key="1">
    <source>
        <dbReference type="PROSITE" id="PS50943"/>
    </source>
</evidence>
<reference evidence="2" key="1">
    <citation type="journal article" date="2020" name="ISME J.">
        <title>Gammaproteobacteria mediating utilization of methyl-, sulfur- and petroleum organic compounds in deep ocean hydrothermal plumes.</title>
        <authorList>
            <person name="Zhou Z."/>
            <person name="Liu Y."/>
            <person name="Pan J."/>
            <person name="Cron B.R."/>
            <person name="Toner B.M."/>
            <person name="Anantharaman K."/>
            <person name="Breier J.A."/>
            <person name="Dick G.J."/>
            <person name="Li M."/>
        </authorList>
    </citation>
    <scope>NUCLEOTIDE SEQUENCE</scope>
    <source>
        <strain evidence="2">SZUA-1471</strain>
    </source>
</reference>
<dbReference type="InterPro" id="IPR004451">
    <property type="entry name" value="MJ0586"/>
</dbReference>
<dbReference type="CDD" id="cd00093">
    <property type="entry name" value="HTH_XRE"/>
    <property type="match status" value="1"/>
</dbReference>
<dbReference type="GO" id="GO:0003677">
    <property type="term" value="F:DNA binding"/>
    <property type="evidence" value="ECO:0007669"/>
    <property type="project" value="InterPro"/>
</dbReference>
<name>A0A832ZK73_9EURY</name>
<proteinExistence type="predicted"/>
<dbReference type="Pfam" id="PF01381">
    <property type="entry name" value="HTH_3"/>
    <property type="match status" value="1"/>
</dbReference>
<sequence>MQCELCGRRVEKLLPVRVEGVEMLVCSNCAKYGVAPKTSLRKERVGKKSTPRGTGGRRVYRPKRDVFDTLKTLVEDYGEVIREARIKRGMSIEELARKVGIRVSTLQKIESGQLEPEEKYIRRLEKELKISLYEEGGEEFSGGGGGDLTLGDFIKFKK</sequence>
<dbReference type="PROSITE" id="PS50943">
    <property type="entry name" value="HTH_CROC1"/>
    <property type="match status" value="1"/>
</dbReference>
<gene>
    <name evidence="2" type="ORF">EYH21_01705</name>
</gene>
<dbReference type="SUPFAM" id="SSF47413">
    <property type="entry name" value="lambda repressor-like DNA-binding domains"/>
    <property type="match status" value="1"/>
</dbReference>
<organism evidence="2 3">
    <name type="scientific">Methanothermococcus okinawensis</name>
    <dbReference type="NCBI Taxonomy" id="155863"/>
    <lineage>
        <taxon>Archaea</taxon>
        <taxon>Methanobacteriati</taxon>
        <taxon>Methanobacteriota</taxon>
        <taxon>Methanomada group</taxon>
        <taxon>Methanococci</taxon>
        <taxon>Methanococcales</taxon>
        <taxon>Methanococcaceae</taxon>
        <taxon>Methanothermococcus</taxon>
    </lineage>
</organism>